<keyword evidence="1" id="KW-0547">Nucleotide-binding</keyword>
<dbReference type="eggNOG" id="KOG2355">
    <property type="taxonomic scope" value="Eukaryota"/>
</dbReference>
<name>F0YK91_AURAN</name>
<dbReference type="PANTHER" id="PTHR43158:SF2">
    <property type="entry name" value="SKFA PEPTIDE EXPORT ATP-BINDING PROTEIN SKFE"/>
    <property type="match status" value="1"/>
</dbReference>
<protein>
    <recommendedName>
        <fullName evidence="3">ABC transporter domain-containing protein</fullName>
    </recommendedName>
</protein>
<keyword evidence="5" id="KW-1185">Reference proteome</keyword>
<dbReference type="RefSeq" id="XP_009040805.1">
    <property type="nucleotide sequence ID" value="XM_009042557.1"/>
</dbReference>
<dbReference type="Proteomes" id="UP000002729">
    <property type="component" value="Unassembled WGS sequence"/>
</dbReference>
<feature type="non-terminal residue" evidence="4">
    <location>
        <position position="262"/>
    </location>
</feature>
<dbReference type="GO" id="GO:0005524">
    <property type="term" value="F:ATP binding"/>
    <property type="evidence" value="ECO:0007669"/>
    <property type="project" value="UniProtKB-KW"/>
</dbReference>
<reference evidence="4 5" key="1">
    <citation type="journal article" date="2011" name="Proc. Natl. Acad. Sci. U.S.A.">
        <title>Niche of harmful alga Aureococcus anophagefferens revealed through ecogenomics.</title>
        <authorList>
            <person name="Gobler C.J."/>
            <person name="Berry D.L."/>
            <person name="Dyhrman S.T."/>
            <person name="Wilhelm S.W."/>
            <person name="Salamov A."/>
            <person name="Lobanov A.V."/>
            <person name="Zhang Y."/>
            <person name="Collier J.L."/>
            <person name="Wurch L.L."/>
            <person name="Kustka A.B."/>
            <person name="Dill B.D."/>
            <person name="Shah M."/>
            <person name="VerBerkmoes N.C."/>
            <person name="Kuo A."/>
            <person name="Terry A."/>
            <person name="Pangilinan J."/>
            <person name="Lindquist E.A."/>
            <person name="Lucas S."/>
            <person name="Paulsen I.T."/>
            <person name="Hattenrath-Lehmann T.K."/>
            <person name="Talmage S.C."/>
            <person name="Walker E.A."/>
            <person name="Koch F."/>
            <person name="Burson A.M."/>
            <person name="Marcoval M.A."/>
            <person name="Tang Y.Z."/>
            <person name="Lecleir G.R."/>
            <person name="Coyne K.J."/>
            <person name="Berg G.M."/>
            <person name="Bertrand E.M."/>
            <person name="Saito M.A."/>
            <person name="Gladyshev V.N."/>
            <person name="Grigoriev I.V."/>
        </authorList>
    </citation>
    <scope>NUCLEOTIDE SEQUENCE [LARGE SCALE GENOMIC DNA]</scope>
    <source>
        <strain evidence="5">CCMP 1984</strain>
    </source>
</reference>
<dbReference type="KEGG" id="aaf:AURANDRAFT_4640"/>
<sequence>PALRLRDVTWRYDPRAAPALRDAALTLPSGCRAVVAGANGAGKSTLLSLVAGARLFCSRPESAVLEVLGRDPSTANLRDAAASPRVAYLGGAFKRNLESGAVPPRACEGTFASLLASSLRDLAKRGGDAAALAGRAGALAAALGVDGAWRPSKASSGQRTRMQLVLQLTQAADLYVVDELTRDLDVVARQRVLDWLADEPGSVIYATHVFQGLGEWGTHVVRVASGEVKGSATTDALLRGASAHGRARLALYDVVKAWLVED</sequence>
<dbReference type="SUPFAM" id="SSF52540">
    <property type="entry name" value="P-loop containing nucleoside triphosphate hydrolases"/>
    <property type="match status" value="1"/>
</dbReference>
<keyword evidence="2" id="KW-0067">ATP-binding</keyword>
<dbReference type="OrthoDB" id="6512918at2759"/>
<dbReference type="InterPro" id="IPR027417">
    <property type="entry name" value="P-loop_NTPase"/>
</dbReference>
<evidence type="ECO:0000256" key="2">
    <source>
        <dbReference type="ARBA" id="ARBA00022840"/>
    </source>
</evidence>
<dbReference type="GO" id="GO:0016887">
    <property type="term" value="F:ATP hydrolysis activity"/>
    <property type="evidence" value="ECO:0007669"/>
    <property type="project" value="InterPro"/>
</dbReference>
<evidence type="ECO:0000256" key="1">
    <source>
        <dbReference type="ARBA" id="ARBA00022741"/>
    </source>
</evidence>
<feature type="domain" description="ABC transporter" evidence="3">
    <location>
        <begin position="3"/>
        <end position="250"/>
    </location>
</feature>
<dbReference type="InParanoid" id="F0YK91"/>
<accession>F0YK91</accession>
<dbReference type="GeneID" id="20222061"/>
<dbReference type="PANTHER" id="PTHR43158">
    <property type="entry name" value="SKFA PEPTIDE EXPORT ATP-BINDING PROTEIN SKFE"/>
    <property type="match status" value="1"/>
</dbReference>
<proteinExistence type="predicted"/>
<dbReference type="AlphaFoldDB" id="F0YK91"/>
<dbReference type="Pfam" id="PF00005">
    <property type="entry name" value="ABC_tran"/>
    <property type="match status" value="1"/>
</dbReference>
<organism evidence="5">
    <name type="scientific">Aureococcus anophagefferens</name>
    <name type="common">Harmful bloom alga</name>
    <dbReference type="NCBI Taxonomy" id="44056"/>
    <lineage>
        <taxon>Eukaryota</taxon>
        <taxon>Sar</taxon>
        <taxon>Stramenopiles</taxon>
        <taxon>Ochrophyta</taxon>
        <taxon>Pelagophyceae</taxon>
        <taxon>Pelagomonadales</taxon>
        <taxon>Pelagomonadaceae</taxon>
        <taxon>Aureococcus</taxon>
    </lineage>
</organism>
<dbReference type="InterPro" id="IPR003439">
    <property type="entry name" value="ABC_transporter-like_ATP-bd"/>
</dbReference>
<evidence type="ECO:0000313" key="5">
    <source>
        <dbReference type="Proteomes" id="UP000002729"/>
    </source>
</evidence>
<evidence type="ECO:0000259" key="3">
    <source>
        <dbReference type="PROSITE" id="PS50893"/>
    </source>
</evidence>
<feature type="non-terminal residue" evidence="4">
    <location>
        <position position="1"/>
    </location>
</feature>
<dbReference type="Gene3D" id="3.40.50.300">
    <property type="entry name" value="P-loop containing nucleotide triphosphate hydrolases"/>
    <property type="match status" value="1"/>
</dbReference>
<evidence type="ECO:0000313" key="4">
    <source>
        <dbReference type="EMBL" id="EGB04418.1"/>
    </source>
</evidence>
<gene>
    <name evidence="4" type="ORF">AURANDRAFT_4640</name>
</gene>
<dbReference type="EMBL" id="GL833151">
    <property type="protein sequence ID" value="EGB04418.1"/>
    <property type="molecule type" value="Genomic_DNA"/>
</dbReference>
<dbReference type="PROSITE" id="PS50893">
    <property type="entry name" value="ABC_TRANSPORTER_2"/>
    <property type="match status" value="1"/>
</dbReference>